<feature type="compositionally biased region" description="Polar residues" evidence="1">
    <location>
        <begin position="237"/>
        <end position="252"/>
    </location>
</feature>
<name>A0A8B7RIB6_HIPAR</name>
<evidence type="ECO:0000313" key="3">
    <source>
        <dbReference type="RefSeq" id="XP_019499968.1"/>
    </source>
</evidence>
<dbReference type="Proteomes" id="UP000694851">
    <property type="component" value="Unplaced"/>
</dbReference>
<feature type="region of interest" description="Disordered" evidence="1">
    <location>
        <begin position="148"/>
        <end position="205"/>
    </location>
</feature>
<dbReference type="RefSeq" id="XP_019499968.1">
    <property type="nucleotide sequence ID" value="XM_019644423.1"/>
</dbReference>
<dbReference type="AlphaFoldDB" id="A0A8B7RIB6"/>
<proteinExistence type="predicted"/>
<dbReference type="GeneID" id="109383740"/>
<reference evidence="3" key="1">
    <citation type="submission" date="2025-08" db="UniProtKB">
        <authorList>
            <consortium name="RefSeq"/>
        </authorList>
    </citation>
    <scope>IDENTIFICATION</scope>
    <source>
        <tissue evidence="3">Muscle</tissue>
    </source>
</reference>
<evidence type="ECO:0000313" key="2">
    <source>
        <dbReference type="Proteomes" id="UP000694851"/>
    </source>
</evidence>
<accession>A0A8B7RIB6</accession>
<dbReference type="KEGG" id="hai:109383740"/>
<evidence type="ECO:0000256" key="1">
    <source>
        <dbReference type="SAM" id="MobiDB-lite"/>
    </source>
</evidence>
<feature type="compositionally biased region" description="Basic and acidic residues" evidence="1">
    <location>
        <begin position="408"/>
        <end position="437"/>
    </location>
</feature>
<keyword evidence="2" id="KW-1185">Reference proteome</keyword>
<feature type="region of interest" description="Disordered" evidence="1">
    <location>
        <begin position="224"/>
        <end position="283"/>
    </location>
</feature>
<dbReference type="CTD" id="100653515"/>
<organism evidence="2 3">
    <name type="scientific">Hipposideros armiger</name>
    <name type="common">Great Himalayan leaf-nosed bat</name>
    <dbReference type="NCBI Taxonomy" id="186990"/>
    <lineage>
        <taxon>Eukaryota</taxon>
        <taxon>Metazoa</taxon>
        <taxon>Chordata</taxon>
        <taxon>Craniata</taxon>
        <taxon>Vertebrata</taxon>
        <taxon>Euteleostomi</taxon>
        <taxon>Mammalia</taxon>
        <taxon>Eutheria</taxon>
        <taxon>Laurasiatheria</taxon>
        <taxon>Chiroptera</taxon>
        <taxon>Yinpterochiroptera</taxon>
        <taxon>Rhinolophoidea</taxon>
        <taxon>Hipposideridae</taxon>
        <taxon>Hipposideros</taxon>
    </lineage>
</organism>
<feature type="compositionally biased region" description="Low complexity" evidence="1">
    <location>
        <begin position="164"/>
        <end position="173"/>
    </location>
</feature>
<dbReference type="OrthoDB" id="6359887at2759"/>
<feature type="region of interest" description="Disordered" evidence="1">
    <location>
        <begin position="377"/>
        <end position="458"/>
    </location>
</feature>
<gene>
    <name evidence="3" type="primary">CEP295NL</name>
</gene>
<protein>
    <submittedName>
        <fullName evidence="3">Protein DDC8 homolog</fullName>
    </submittedName>
</protein>
<sequence>MSAKVSNMKRNAGRDARWIPSPNDEALLLRQKHKLLQVREKGDPPVRGTRDLKPWEGRRLRRVAEKSRAEWQEAPNRQVPGLGRLRCAHLLSMGGGRATEQEPDSQGLAWPGAAWPPRACRKQRAACREEKSCKGGLVRLQLWDTKSPRRAVGAEKKGASRAAGLPYLPLGLPEKNTRKQGPSRKTSSGRRPADPRVRGGPDMGTLWTAAGAIRLLEEREDDLTRDGRGQLGRSSAHLVQSPTDNFLDQSPKGQEDDREQRWPVGSTRGRGTVPQLSPRQCGDKSRWQRELDLAFELLFNTNRKLKRHLSLYLEPRPGMYQNPGERDFSEMQGQRAEPWRETTAADAEVVPAGEAMSSAEGGAHQTSPTTDLQTLLSKPKNQKHQGMVKARSKNEGQLSPSEAGAFISEEHLVSSSPESRHEAPRLDTLSRPRHPQEQADGAGSRASRQKQQMEMEQRRLTQLELPEQTEHPVTSLNLEARCQTELGEERQGQTGAWGQTRARLAHLTASSSRDQEKEVGCELSPTLHRAASILDDDENYDFDDDGHSHMISDLQEQILEQNKLHKQFLEEARKRLREFQKIC</sequence>